<keyword evidence="4" id="KW-1015">Disulfide bond</keyword>
<evidence type="ECO:0000256" key="1">
    <source>
        <dbReference type="ARBA" id="ARBA00005964"/>
    </source>
</evidence>
<reference evidence="8" key="1">
    <citation type="submission" date="2025-08" db="UniProtKB">
        <authorList>
            <consortium name="RefSeq"/>
        </authorList>
    </citation>
    <scope>IDENTIFICATION</scope>
    <source>
        <tissue evidence="8">Whole insect</tissue>
    </source>
</reference>
<dbReference type="PANTHER" id="PTHR43142">
    <property type="entry name" value="CARBOXYLIC ESTER HYDROLASE"/>
    <property type="match status" value="1"/>
</dbReference>
<proteinExistence type="inferred from homology"/>
<dbReference type="InParanoid" id="A0A6P7GR84"/>
<evidence type="ECO:0000256" key="3">
    <source>
        <dbReference type="ARBA" id="ARBA00022801"/>
    </source>
</evidence>
<dbReference type="GO" id="GO:0052689">
    <property type="term" value="F:carboxylic ester hydrolase activity"/>
    <property type="evidence" value="ECO:0007669"/>
    <property type="project" value="UniProtKB-KW"/>
</dbReference>
<protein>
    <recommendedName>
        <fullName evidence="6">Carboxylic ester hydrolase</fullName>
        <ecNumber evidence="6">3.1.1.-</ecNumber>
    </recommendedName>
</protein>
<evidence type="ECO:0000256" key="4">
    <source>
        <dbReference type="ARBA" id="ARBA00023157"/>
    </source>
</evidence>
<dbReference type="PANTHER" id="PTHR43142:SF1">
    <property type="entry name" value="CARBOXYLIC ESTER HYDROLASE"/>
    <property type="match status" value="1"/>
</dbReference>
<dbReference type="Gene3D" id="3.40.50.1820">
    <property type="entry name" value="alpha/beta hydrolase"/>
    <property type="match status" value="1"/>
</dbReference>
<sequence length="110" mass="12004">MIQYRLGVFGFMSTGDSACPGNLGLKDQVMALDWTIRNIRHFGGNPKDITIGGLSAGGGSVGYHLLSPKSAGKLFSCIVTLTRQMPKPRRWKPFLYNSSSVDNKGKKDKL</sequence>
<comment type="similarity">
    <text evidence="1 6">Belongs to the type-B carboxylesterase/lipase family.</text>
</comment>
<feature type="domain" description="Carboxylesterase type B" evidence="7">
    <location>
        <begin position="2"/>
        <end position="76"/>
    </location>
</feature>
<keyword evidence="2" id="KW-0719">Serine esterase</keyword>
<dbReference type="InterPro" id="IPR002018">
    <property type="entry name" value="CarbesteraseB"/>
</dbReference>
<organism evidence="8">
    <name type="scientific">Diabrotica virgifera virgifera</name>
    <name type="common">western corn rootworm</name>
    <dbReference type="NCBI Taxonomy" id="50390"/>
    <lineage>
        <taxon>Eukaryota</taxon>
        <taxon>Metazoa</taxon>
        <taxon>Ecdysozoa</taxon>
        <taxon>Arthropoda</taxon>
        <taxon>Hexapoda</taxon>
        <taxon>Insecta</taxon>
        <taxon>Pterygota</taxon>
        <taxon>Neoptera</taxon>
        <taxon>Endopterygota</taxon>
        <taxon>Coleoptera</taxon>
        <taxon>Polyphaga</taxon>
        <taxon>Cucujiformia</taxon>
        <taxon>Chrysomeloidea</taxon>
        <taxon>Chrysomelidae</taxon>
        <taxon>Galerucinae</taxon>
        <taxon>Diabroticina</taxon>
        <taxon>Diabroticites</taxon>
        <taxon>Diabrotica</taxon>
    </lineage>
</organism>
<dbReference type="PROSITE" id="PS00122">
    <property type="entry name" value="CARBOXYLESTERASE_B_1"/>
    <property type="match status" value="1"/>
</dbReference>
<dbReference type="RefSeq" id="XP_028152059.1">
    <property type="nucleotide sequence ID" value="XM_028296258.1"/>
</dbReference>
<evidence type="ECO:0000259" key="7">
    <source>
        <dbReference type="Pfam" id="PF00135"/>
    </source>
</evidence>
<evidence type="ECO:0000256" key="6">
    <source>
        <dbReference type="RuleBase" id="RU361235"/>
    </source>
</evidence>
<evidence type="ECO:0000256" key="5">
    <source>
        <dbReference type="ARBA" id="ARBA00023180"/>
    </source>
</evidence>
<evidence type="ECO:0000313" key="8">
    <source>
        <dbReference type="RefSeq" id="XP_028152059.1"/>
    </source>
</evidence>
<dbReference type="Pfam" id="PF00135">
    <property type="entry name" value="COesterase"/>
    <property type="match status" value="1"/>
</dbReference>
<dbReference type="EC" id="3.1.1.-" evidence="6"/>
<keyword evidence="3 6" id="KW-0378">Hydrolase</keyword>
<dbReference type="InterPro" id="IPR019826">
    <property type="entry name" value="Carboxylesterase_B_AS"/>
</dbReference>
<keyword evidence="5" id="KW-0325">Glycoprotein</keyword>
<gene>
    <name evidence="8" type="primary">LOC114345439</name>
</gene>
<evidence type="ECO:0000256" key="2">
    <source>
        <dbReference type="ARBA" id="ARBA00022487"/>
    </source>
</evidence>
<dbReference type="AlphaFoldDB" id="A0A6P7GR84"/>
<accession>A0A6P7GR84</accession>
<dbReference type="SUPFAM" id="SSF53474">
    <property type="entry name" value="alpha/beta-Hydrolases"/>
    <property type="match status" value="1"/>
</dbReference>
<name>A0A6P7GR84_DIAVI</name>
<dbReference type="InterPro" id="IPR029058">
    <property type="entry name" value="AB_hydrolase_fold"/>
</dbReference>